<organism evidence="2 3">
    <name type="scientific">Kiloniella laminariae</name>
    <dbReference type="NCBI Taxonomy" id="454162"/>
    <lineage>
        <taxon>Bacteria</taxon>
        <taxon>Pseudomonadati</taxon>
        <taxon>Pseudomonadota</taxon>
        <taxon>Alphaproteobacteria</taxon>
        <taxon>Rhodospirillales</taxon>
        <taxon>Kiloniellaceae</taxon>
        <taxon>Kiloniella</taxon>
    </lineage>
</organism>
<dbReference type="Gene3D" id="3.10.180.10">
    <property type="entry name" value="2,3-Dihydroxybiphenyl 1,2-Dioxygenase, domain 1"/>
    <property type="match status" value="1"/>
</dbReference>
<comment type="caution">
    <text evidence="2">The sequence shown here is derived from an EMBL/GenBank/DDBJ whole genome shotgun (WGS) entry which is preliminary data.</text>
</comment>
<dbReference type="Proteomes" id="UP001069802">
    <property type="component" value="Unassembled WGS sequence"/>
</dbReference>
<dbReference type="InterPro" id="IPR004360">
    <property type="entry name" value="Glyas_Fos-R_dOase_dom"/>
</dbReference>
<sequence>MFSHVTVGSNDLERAGNFYDAILIPLGLRRRKVTDDGGPKALCWVSPDQVLPRFYVYQPFDRQSALAGNGVMVAFLAPDPACVDLAWKAGLESGGSDEGAAGPRPQYGERYYGAYLRDPDGNKVHIVCRDDLK</sequence>
<evidence type="ECO:0000313" key="2">
    <source>
        <dbReference type="EMBL" id="MCZ4281116.1"/>
    </source>
</evidence>
<dbReference type="CDD" id="cd07262">
    <property type="entry name" value="VOC_like"/>
    <property type="match status" value="1"/>
</dbReference>
<dbReference type="SUPFAM" id="SSF54593">
    <property type="entry name" value="Glyoxalase/Bleomycin resistance protein/Dihydroxybiphenyl dioxygenase"/>
    <property type="match status" value="1"/>
</dbReference>
<dbReference type="RefSeq" id="WP_269423295.1">
    <property type="nucleotide sequence ID" value="NZ_JAPWGY010000003.1"/>
</dbReference>
<dbReference type="InterPro" id="IPR029068">
    <property type="entry name" value="Glyas_Bleomycin-R_OHBP_Dase"/>
</dbReference>
<dbReference type="InterPro" id="IPR037523">
    <property type="entry name" value="VOC_core"/>
</dbReference>
<gene>
    <name evidence="2" type="ORF">O4H49_10030</name>
</gene>
<dbReference type="PANTHER" id="PTHR35006">
    <property type="entry name" value="GLYOXALASE FAMILY PROTEIN (AFU_ORTHOLOGUE AFUA_5G14830)"/>
    <property type="match status" value="1"/>
</dbReference>
<keyword evidence="3" id="KW-1185">Reference proteome</keyword>
<evidence type="ECO:0000313" key="3">
    <source>
        <dbReference type="Proteomes" id="UP001069802"/>
    </source>
</evidence>
<name>A0ABT4LL83_9PROT</name>
<dbReference type="PANTHER" id="PTHR35006:SF1">
    <property type="entry name" value="BLL2941 PROTEIN"/>
    <property type="match status" value="1"/>
</dbReference>
<feature type="domain" description="VOC" evidence="1">
    <location>
        <begin position="1"/>
        <end position="129"/>
    </location>
</feature>
<proteinExistence type="predicted"/>
<reference evidence="2" key="1">
    <citation type="submission" date="2022-12" db="EMBL/GenBank/DDBJ databases">
        <title>Bacterial isolates from different developmental stages of Nematostella vectensis.</title>
        <authorList>
            <person name="Fraune S."/>
        </authorList>
    </citation>
    <scope>NUCLEOTIDE SEQUENCE</scope>
    <source>
        <strain evidence="2">G21630-S1</strain>
    </source>
</reference>
<accession>A0ABT4LL83</accession>
<evidence type="ECO:0000259" key="1">
    <source>
        <dbReference type="PROSITE" id="PS51819"/>
    </source>
</evidence>
<dbReference type="PROSITE" id="PS51819">
    <property type="entry name" value="VOC"/>
    <property type="match status" value="1"/>
</dbReference>
<dbReference type="EMBL" id="JAPWGY010000003">
    <property type="protein sequence ID" value="MCZ4281116.1"/>
    <property type="molecule type" value="Genomic_DNA"/>
</dbReference>
<dbReference type="Pfam" id="PF00903">
    <property type="entry name" value="Glyoxalase"/>
    <property type="match status" value="1"/>
</dbReference>
<protein>
    <submittedName>
        <fullName evidence="2">VOC family protein</fullName>
    </submittedName>
</protein>